<name>A0ABR7RDR7_9PROT</name>
<comment type="caution">
    <text evidence="3">The sequence shown here is derived from an EMBL/GenBank/DDBJ whole genome shotgun (WGS) entry which is preliminary data.</text>
</comment>
<gene>
    <name evidence="3" type="ORF">IBL25_23055</name>
</gene>
<dbReference type="SUPFAM" id="SSF53474">
    <property type="entry name" value="alpha/beta-Hydrolases"/>
    <property type="match status" value="1"/>
</dbReference>
<dbReference type="GO" id="GO:0016787">
    <property type="term" value="F:hydrolase activity"/>
    <property type="evidence" value="ECO:0007669"/>
    <property type="project" value="UniProtKB-KW"/>
</dbReference>
<dbReference type="Proteomes" id="UP000603940">
    <property type="component" value="Unassembled WGS sequence"/>
</dbReference>
<feature type="domain" description="BD-FAE-like" evidence="2">
    <location>
        <begin position="61"/>
        <end position="164"/>
    </location>
</feature>
<sequence length="292" mass="30703">MPPMLYRGMDRAALDREYNARATVPDIAPILAEYRARTEAARRGLPCLLNIPYGPSEPERLDIFPAAGRGGPAPVFVFIHGGYWRLLDAADSGFMAPALTAAGCCVVAVNYALAPGASLDKIVRQCRAALAWVHRNIASHGGDPARIHVSGSSAGGHLAAMLAAGGDWPAGFGLPPHPVAGATLLSGLFELEPLRLCHTNDWLALDAAAAARNSPALLPPPRPGLPVVLSVAGTETAEFKRQTRDQAERCRQAGCAVALVPAPPASNHFDIVFQLCDSSTPLCRAVLDAMRG</sequence>
<proteinExistence type="predicted"/>
<dbReference type="Gene3D" id="3.40.50.1820">
    <property type="entry name" value="alpha/beta hydrolase"/>
    <property type="match status" value="1"/>
</dbReference>
<keyword evidence="1 3" id="KW-0378">Hydrolase</keyword>
<evidence type="ECO:0000259" key="2">
    <source>
        <dbReference type="Pfam" id="PF20434"/>
    </source>
</evidence>
<reference evidence="3 4" key="1">
    <citation type="journal article" date="2009" name="Int. J. Syst. Evol. Microbiol.">
        <title>Transfer of Teichococcus ludipueritiae and Muricoccus roseus to the genus Roseomonas, as Roseomonas ludipueritiae comb. nov. and Roseomonas rosea comb. nov., respectively, and emended description of the genus Roseomonas.</title>
        <authorList>
            <person name="Sanchez-Porro C."/>
            <person name="Gallego V."/>
            <person name="Busse H.J."/>
            <person name="Kampfer P."/>
            <person name="Ventosa A."/>
        </authorList>
    </citation>
    <scope>NUCLEOTIDE SEQUENCE [LARGE SCALE GENOMIC DNA]</scope>
    <source>
        <strain evidence="3 4">DSM 14915</strain>
    </source>
</reference>
<dbReference type="InterPro" id="IPR029058">
    <property type="entry name" value="AB_hydrolase_fold"/>
</dbReference>
<evidence type="ECO:0000313" key="3">
    <source>
        <dbReference type="EMBL" id="MBC9179828.1"/>
    </source>
</evidence>
<dbReference type="InterPro" id="IPR049492">
    <property type="entry name" value="BD-FAE-like_dom"/>
</dbReference>
<evidence type="ECO:0000313" key="4">
    <source>
        <dbReference type="Proteomes" id="UP000603940"/>
    </source>
</evidence>
<dbReference type="PANTHER" id="PTHR48081:SF33">
    <property type="entry name" value="KYNURENINE FORMAMIDASE"/>
    <property type="match status" value="1"/>
</dbReference>
<keyword evidence="4" id="KW-1185">Reference proteome</keyword>
<dbReference type="EMBL" id="JACTUZ010000187">
    <property type="protein sequence ID" value="MBC9179828.1"/>
    <property type="molecule type" value="Genomic_DNA"/>
</dbReference>
<accession>A0ABR7RDR7</accession>
<protein>
    <submittedName>
        <fullName evidence="3">Alpha/beta hydrolase</fullName>
    </submittedName>
</protein>
<dbReference type="Pfam" id="PF20434">
    <property type="entry name" value="BD-FAE"/>
    <property type="match status" value="1"/>
</dbReference>
<dbReference type="PANTHER" id="PTHR48081">
    <property type="entry name" value="AB HYDROLASE SUPERFAMILY PROTEIN C4A8.06C"/>
    <property type="match status" value="1"/>
</dbReference>
<evidence type="ECO:0000256" key="1">
    <source>
        <dbReference type="ARBA" id="ARBA00022801"/>
    </source>
</evidence>
<organism evidence="3 4">
    <name type="scientific">Pseudoroseomonas ludipueritiae</name>
    <dbReference type="NCBI Taxonomy" id="198093"/>
    <lineage>
        <taxon>Bacteria</taxon>
        <taxon>Pseudomonadati</taxon>
        <taxon>Pseudomonadota</taxon>
        <taxon>Alphaproteobacteria</taxon>
        <taxon>Acetobacterales</taxon>
        <taxon>Acetobacteraceae</taxon>
        <taxon>Pseudoroseomonas</taxon>
    </lineage>
</organism>
<dbReference type="InterPro" id="IPR050300">
    <property type="entry name" value="GDXG_lipolytic_enzyme"/>
</dbReference>
<dbReference type="RefSeq" id="WP_187780832.1">
    <property type="nucleotide sequence ID" value="NZ_JACTUZ010000187.1"/>
</dbReference>